<evidence type="ECO:0000256" key="1">
    <source>
        <dbReference type="SAM" id="Phobius"/>
    </source>
</evidence>
<keyword evidence="1" id="KW-0472">Membrane</keyword>
<gene>
    <name evidence="2" type="ORF">ACFO9K_20950</name>
</gene>
<keyword evidence="3" id="KW-1185">Reference proteome</keyword>
<evidence type="ECO:0000313" key="2">
    <source>
        <dbReference type="EMBL" id="MFC4826730.1"/>
    </source>
</evidence>
<dbReference type="InterPro" id="IPR055894">
    <property type="entry name" value="DUF7471"/>
</dbReference>
<sequence length="165" mass="17581">MIVKDEKSETIVVCSWVLLPPKRFGTTSHSLQFKHPRQLESTFSGSCVSNLAHMAGFVPLHSEFTGSQSLPLLAVITVAAAGTAVLLGLAIGAFVQRQSRPYLLIVAALAALLGRSAVAGITIVGLFSRAEHHLLEHGLDVILVALVIAAVYHSRTIANETNFNT</sequence>
<dbReference type="AlphaFoldDB" id="A0ABD5Q7Q8"/>
<dbReference type="Pfam" id="PF24283">
    <property type="entry name" value="DUF7471"/>
    <property type="match status" value="1"/>
</dbReference>
<accession>A0ABD5Q7Q8</accession>
<comment type="caution">
    <text evidence="2">The sequence shown here is derived from an EMBL/GenBank/DDBJ whole genome shotgun (WGS) entry which is preliminary data.</text>
</comment>
<feature type="transmembrane region" description="Helical" evidence="1">
    <location>
        <begin position="102"/>
        <end position="128"/>
    </location>
</feature>
<name>A0ABD5Q7Q8_9EURY</name>
<dbReference type="RefSeq" id="WP_254270947.1">
    <property type="nucleotide sequence ID" value="NZ_CP100403.1"/>
</dbReference>
<evidence type="ECO:0000313" key="3">
    <source>
        <dbReference type="Proteomes" id="UP001595945"/>
    </source>
</evidence>
<organism evidence="2 3">
    <name type="scientific">Halorussus aquaticus</name>
    <dbReference type="NCBI Taxonomy" id="2953748"/>
    <lineage>
        <taxon>Archaea</taxon>
        <taxon>Methanobacteriati</taxon>
        <taxon>Methanobacteriota</taxon>
        <taxon>Stenosarchaea group</taxon>
        <taxon>Halobacteria</taxon>
        <taxon>Halobacteriales</taxon>
        <taxon>Haladaptataceae</taxon>
        <taxon>Halorussus</taxon>
    </lineage>
</organism>
<dbReference type="Proteomes" id="UP001595945">
    <property type="component" value="Unassembled WGS sequence"/>
</dbReference>
<feature type="transmembrane region" description="Helical" evidence="1">
    <location>
        <begin position="134"/>
        <end position="152"/>
    </location>
</feature>
<proteinExistence type="predicted"/>
<protein>
    <submittedName>
        <fullName evidence="2">Uncharacterized protein</fullName>
    </submittedName>
</protein>
<keyword evidence="1" id="KW-1133">Transmembrane helix</keyword>
<keyword evidence="1" id="KW-0812">Transmembrane</keyword>
<dbReference type="EMBL" id="JBHSHT010000003">
    <property type="protein sequence ID" value="MFC4826730.1"/>
    <property type="molecule type" value="Genomic_DNA"/>
</dbReference>
<feature type="transmembrane region" description="Helical" evidence="1">
    <location>
        <begin position="72"/>
        <end position="95"/>
    </location>
</feature>
<dbReference type="GeneID" id="73047864"/>
<reference evidence="2 3" key="1">
    <citation type="journal article" date="2019" name="Int. J. Syst. Evol. Microbiol.">
        <title>The Global Catalogue of Microorganisms (GCM) 10K type strain sequencing project: providing services to taxonomists for standard genome sequencing and annotation.</title>
        <authorList>
            <consortium name="The Broad Institute Genomics Platform"/>
            <consortium name="The Broad Institute Genome Sequencing Center for Infectious Disease"/>
            <person name="Wu L."/>
            <person name="Ma J."/>
        </authorList>
    </citation>
    <scope>NUCLEOTIDE SEQUENCE [LARGE SCALE GENOMIC DNA]</scope>
    <source>
        <strain evidence="2 3">XZYJ18</strain>
    </source>
</reference>